<dbReference type="InterPro" id="IPR036513">
    <property type="entry name" value="STAS_dom_sf"/>
</dbReference>
<dbReference type="InterPro" id="IPR002645">
    <property type="entry name" value="STAS_dom"/>
</dbReference>
<comment type="caution">
    <text evidence="4">The sequence shown here is derived from an EMBL/GenBank/DDBJ whole genome shotgun (WGS) entry which is preliminary data.</text>
</comment>
<name>A0ABV5ZTA4_9PSEU</name>
<dbReference type="NCBIfam" id="TIGR00377">
    <property type="entry name" value="ant_ant_sig"/>
    <property type="match status" value="1"/>
</dbReference>
<gene>
    <name evidence="4" type="ORF">ACFFQA_09200</name>
</gene>
<keyword evidence="5" id="KW-1185">Reference proteome</keyword>
<proteinExistence type="inferred from homology"/>
<protein>
    <recommendedName>
        <fullName evidence="2">Anti-sigma factor antagonist</fullName>
    </recommendedName>
</protein>
<evidence type="ECO:0000313" key="4">
    <source>
        <dbReference type="EMBL" id="MFB9904116.1"/>
    </source>
</evidence>
<sequence length="142" mass="14552">MKASSDKLYGTPYESAPSLRVGATRSGSATVVTVAGEIDMYSARELELALTGHVSSGAGVVVVDLDGVSFLGSVGLAVLHQAAVGAADQGVALHLAVTTKVVTRALDVSGLTQEFSLHRSVQEAVAHGDRGRAPLPVSERRS</sequence>
<evidence type="ECO:0000259" key="3">
    <source>
        <dbReference type="PROSITE" id="PS50801"/>
    </source>
</evidence>
<evidence type="ECO:0000313" key="5">
    <source>
        <dbReference type="Proteomes" id="UP001589693"/>
    </source>
</evidence>
<dbReference type="Gene3D" id="3.30.750.24">
    <property type="entry name" value="STAS domain"/>
    <property type="match status" value="1"/>
</dbReference>
<dbReference type="PANTHER" id="PTHR33495">
    <property type="entry name" value="ANTI-SIGMA FACTOR ANTAGONIST TM_1081-RELATED-RELATED"/>
    <property type="match status" value="1"/>
</dbReference>
<evidence type="ECO:0000256" key="2">
    <source>
        <dbReference type="RuleBase" id="RU003749"/>
    </source>
</evidence>
<dbReference type="CDD" id="cd07043">
    <property type="entry name" value="STAS_anti-anti-sigma_factors"/>
    <property type="match status" value="1"/>
</dbReference>
<organism evidence="4 5">
    <name type="scientific">Allokutzneria oryzae</name>
    <dbReference type="NCBI Taxonomy" id="1378989"/>
    <lineage>
        <taxon>Bacteria</taxon>
        <taxon>Bacillati</taxon>
        <taxon>Actinomycetota</taxon>
        <taxon>Actinomycetes</taxon>
        <taxon>Pseudonocardiales</taxon>
        <taxon>Pseudonocardiaceae</taxon>
        <taxon>Allokutzneria</taxon>
    </lineage>
</organism>
<dbReference type="EMBL" id="JBHLZU010000007">
    <property type="protein sequence ID" value="MFB9904116.1"/>
    <property type="molecule type" value="Genomic_DNA"/>
</dbReference>
<dbReference type="RefSeq" id="WP_377851278.1">
    <property type="nucleotide sequence ID" value="NZ_JBHLZU010000007.1"/>
</dbReference>
<accession>A0ABV5ZTA4</accession>
<evidence type="ECO:0000256" key="1">
    <source>
        <dbReference type="ARBA" id="ARBA00009013"/>
    </source>
</evidence>
<comment type="similarity">
    <text evidence="1 2">Belongs to the anti-sigma-factor antagonist family.</text>
</comment>
<dbReference type="InterPro" id="IPR003658">
    <property type="entry name" value="Anti-sigma_ant"/>
</dbReference>
<dbReference type="Pfam" id="PF01740">
    <property type="entry name" value="STAS"/>
    <property type="match status" value="1"/>
</dbReference>
<dbReference type="SUPFAM" id="SSF52091">
    <property type="entry name" value="SpoIIaa-like"/>
    <property type="match status" value="1"/>
</dbReference>
<dbReference type="Proteomes" id="UP001589693">
    <property type="component" value="Unassembled WGS sequence"/>
</dbReference>
<dbReference type="PANTHER" id="PTHR33495:SF2">
    <property type="entry name" value="ANTI-SIGMA FACTOR ANTAGONIST TM_1081-RELATED"/>
    <property type="match status" value="1"/>
</dbReference>
<dbReference type="PROSITE" id="PS50801">
    <property type="entry name" value="STAS"/>
    <property type="match status" value="1"/>
</dbReference>
<feature type="domain" description="STAS" evidence="3">
    <location>
        <begin position="19"/>
        <end position="128"/>
    </location>
</feature>
<reference evidence="4 5" key="1">
    <citation type="submission" date="2024-09" db="EMBL/GenBank/DDBJ databases">
        <authorList>
            <person name="Sun Q."/>
            <person name="Mori K."/>
        </authorList>
    </citation>
    <scope>NUCLEOTIDE SEQUENCE [LARGE SCALE GENOMIC DNA]</scope>
    <source>
        <strain evidence="4 5">TBRC 7907</strain>
    </source>
</reference>